<evidence type="ECO:0000256" key="1">
    <source>
        <dbReference type="SAM" id="MobiDB-lite"/>
    </source>
</evidence>
<dbReference type="SMART" id="SM00167">
    <property type="entry name" value="VPS9"/>
    <property type="match status" value="1"/>
</dbReference>
<dbReference type="GO" id="GO:0031267">
    <property type="term" value="F:small GTPase binding"/>
    <property type="evidence" value="ECO:0007669"/>
    <property type="project" value="TreeGrafter"/>
</dbReference>
<evidence type="ECO:0000259" key="2">
    <source>
        <dbReference type="PROSITE" id="PS51205"/>
    </source>
</evidence>
<dbReference type="AlphaFoldDB" id="A4S7T8"/>
<dbReference type="HOGENOM" id="CLU_036671_1_0_1"/>
<dbReference type="RefSeq" id="XP_001421331.1">
    <property type="nucleotide sequence ID" value="XM_001421294.1"/>
</dbReference>
<name>A4S7T8_OSTLU</name>
<dbReference type="InterPro" id="IPR041545">
    <property type="entry name" value="DUF5601"/>
</dbReference>
<dbReference type="GO" id="GO:0005829">
    <property type="term" value="C:cytosol"/>
    <property type="evidence" value="ECO:0007669"/>
    <property type="project" value="TreeGrafter"/>
</dbReference>
<sequence>MSSSPAPAVLTFQTFLEKMRQPSAGALVRDVKTFIASLDDDASTTTTTVDGEDDDDGDDDAILRVARRVQTFLRDTEATFERHPAWRGASMAELDASGEGLEKYVMTKAHAGVFARRREDRARDERLAKRVETLKKIIEPKHLDIGECSASWALAEVELGKMNQFKAPRDKLVCVLNTCRIINNTLTTRQGSDGGADDFLPVLIYVAMRANPGRLESNLKYIQRFRGESRLVSEAAYFFTNLVSAARFLGRCAANDFTNMDVEMFERVMNEDGVLASVDLDEDEEIAETPVEAASAENPPPSTPPPQISVEEMSAALSALEGGDTSTTPREIPKNAGGGVGDYATDDDNLHTPTSRAAAPYVPWRTTEDVEAEGATQLTALDVAGNLTLSSDYKFLYAKVEDLTVGDVARLLHDYKGLALQYESLSRG</sequence>
<reference evidence="3 4" key="1">
    <citation type="journal article" date="2007" name="Proc. Natl. Acad. Sci. U.S.A.">
        <title>The tiny eukaryote Ostreococcus provides genomic insights into the paradox of plankton speciation.</title>
        <authorList>
            <person name="Palenik B."/>
            <person name="Grimwood J."/>
            <person name="Aerts A."/>
            <person name="Rouze P."/>
            <person name="Salamov A."/>
            <person name="Putnam N."/>
            <person name="Dupont C."/>
            <person name="Jorgensen R."/>
            <person name="Derelle E."/>
            <person name="Rombauts S."/>
            <person name="Zhou K."/>
            <person name="Otillar R."/>
            <person name="Merchant S.S."/>
            <person name="Podell S."/>
            <person name="Gaasterland T."/>
            <person name="Napoli C."/>
            <person name="Gendler K."/>
            <person name="Manuell A."/>
            <person name="Tai V."/>
            <person name="Vallon O."/>
            <person name="Piganeau G."/>
            <person name="Jancek S."/>
            <person name="Heijde M."/>
            <person name="Jabbari K."/>
            <person name="Bowler C."/>
            <person name="Lohr M."/>
            <person name="Robbens S."/>
            <person name="Werner G."/>
            <person name="Dubchak I."/>
            <person name="Pazour G.J."/>
            <person name="Ren Q."/>
            <person name="Paulsen I."/>
            <person name="Delwiche C."/>
            <person name="Schmutz J."/>
            <person name="Rokhsar D."/>
            <person name="Van de Peer Y."/>
            <person name="Moreau H."/>
            <person name="Grigoriev I.V."/>
        </authorList>
    </citation>
    <scope>NUCLEOTIDE SEQUENCE [LARGE SCALE GENOMIC DNA]</scope>
    <source>
        <strain evidence="3 4">CCE9901</strain>
    </source>
</reference>
<accession>A4S7T8</accession>
<dbReference type="Gene3D" id="1.10.246.120">
    <property type="match status" value="1"/>
</dbReference>
<dbReference type="EMBL" id="CP000594">
    <property type="protein sequence ID" value="ABO99624.1"/>
    <property type="molecule type" value="Genomic_DNA"/>
</dbReference>
<feature type="region of interest" description="Disordered" evidence="1">
    <location>
        <begin position="288"/>
        <end position="359"/>
    </location>
</feature>
<evidence type="ECO:0000313" key="4">
    <source>
        <dbReference type="Proteomes" id="UP000001568"/>
    </source>
</evidence>
<feature type="compositionally biased region" description="Pro residues" evidence="1">
    <location>
        <begin position="298"/>
        <end position="307"/>
    </location>
</feature>
<dbReference type="Proteomes" id="UP000001568">
    <property type="component" value="Chromosome 14"/>
</dbReference>
<dbReference type="GO" id="GO:0030139">
    <property type="term" value="C:endocytic vesicle"/>
    <property type="evidence" value="ECO:0007669"/>
    <property type="project" value="TreeGrafter"/>
</dbReference>
<dbReference type="PANTHER" id="PTHR23101:SF25">
    <property type="entry name" value="GTPASE-ACTIVATING PROTEIN AND VPS9 DOMAIN-CONTAINING PROTEIN 1"/>
    <property type="match status" value="1"/>
</dbReference>
<dbReference type="InterPro" id="IPR045046">
    <property type="entry name" value="Vps9-like"/>
</dbReference>
<dbReference type="eggNOG" id="KOG2319">
    <property type="taxonomic scope" value="Eukaryota"/>
</dbReference>
<dbReference type="PANTHER" id="PTHR23101">
    <property type="entry name" value="RAB GDP/GTP EXCHANGE FACTOR"/>
    <property type="match status" value="1"/>
</dbReference>
<gene>
    <name evidence="3" type="ORF">OSTLU_47582</name>
</gene>
<dbReference type="OrthoDB" id="300289at2759"/>
<dbReference type="InterPro" id="IPR037191">
    <property type="entry name" value="VPS9_dom_sf"/>
</dbReference>
<protein>
    <recommendedName>
        <fullName evidence="2">VPS9 domain-containing protein</fullName>
    </recommendedName>
</protein>
<dbReference type="Pfam" id="PF18151">
    <property type="entry name" value="DUF5601"/>
    <property type="match status" value="1"/>
</dbReference>
<dbReference type="GeneID" id="5005415"/>
<dbReference type="InterPro" id="IPR003123">
    <property type="entry name" value="VPS9"/>
</dbReference>
<dbReference type="OMA" id="FREYPYL"/>
<dbReference type="GO" id="GO:0005085">
    <property type="term" value="F:guanyl-nucleotide exchange factor activity"/>
    <property type="evidence" value="ECO:0007669"/>
    <property type="project" value="InterPro"/>
</dbReference>
<dbReference type="Gene3D" id="1.20.1050.80">
    <property type="entry name" value="VPS9 domain"/>
    <property type="match status" value="1"/>
</dbReference>
<feature type="domain" description="VPS9" evidence="2">
    <location>
        <begin position="121"/>
        <end position="258"/>
    </location>
</feature>
<dbReference type="GO" id="GO:0016192">
    <property type="term" value="P:vesicle-mediated transport"/>
    <property type="evidence" value="ECO:0007669"/>
    <property type="project" value="InterPro"/>
</dbReference>
<evidence type="ECO:0000313" key="3">
    <source>
        <dbReference type="EMBL" id="ABO99624.1"/>
    </source>
</evidence>
<dbReference type="PROSITE" id="PS51205">
    <property type="entry name" value="VPS9"/>
    <property type="match status" value="1"/>
</dbReference>
<dbReference type="Pfam" id="PF02204">
    <property type="entry name" value="VPS9"/>
    <property type="match status" value="1"/>
</dbReference>
<dbReference type="SUPFAM" id="SSF109993">
    <property type="entry name" value="VPS9 domain"/>
    <property type="match status" value="1"/>
</dbReference>
<organism evidence="3 4">
    <name type="scientific">Ostreococcus lucimarinus (strain CCE9901)</name>
    <dbReference type="NCBI Taxonomy" id="436017"/>
    <lineage>
        <taxon>Eukaryota</taxon>
        <taxon>Viridiplantae</taxon>
        <taxon>Chlorophyta</taxon>
        <taxon>Mamiellophyceae</taxon>
        <taxon>Mamiellales</taxon>
        <taxon>Bathycoccaceae</taxon>
        <taxon>Ostreococcus</taxon>
    </lineage>
</organism>
<keyword evidence="4" id="KW-1185">Reference proteome</keyword>
<dbReference type="Gramene" id="ABO99624">
    <property type="protein sequence ID" value="ABO99624"/>
    <property type="gene ID" value="OSTLU_47582"/>
</dbReference>
<dbReference type="KEGG" id="olu:OSTLU_47582"/>
<proteinExistence type="predicted"/>
<dbReference type="STRING" id="436017.A4S7T8"/>
<feature type="non-terminal residue" evidence="3">
    <location>
        <position position="428"/>
    </location>
</feature>